<keyword evidence="1" id="KW-0597">Phosphoprotein</keyword>
<organism evidence="3 4">
    <name type="scientific">Sitophilus oryzae</name>
    <name type="common">Rice weevil</name>
    <name type="synonym">Curculio oryzae</name>
    <dbReference type="NCBI Taxonomy" id="7048"/>
    <lineage>
        <taxon>Eukaryota</taxon>
        <taxon>Metazoa</taxon>
        <taxon>Ecdysozoa</taxon>
        <taxon>Arthropoda</taxon>
        <taxon>Hexapoda</taxon>
        <taxon>Insecta</taxon>
        <taxon>Pterygota</taxon>
        <taxon>Neoptera</taxon>
        <taxon>Endopterygota</taxon>
        <taxon>Coleoptera</taxon>
        <taxon>Polyphaga</taxon>
        <taxon>Cucujiformia</taxon>
        <taxon>Curculionidae</taxon>
        <taxon>Dryophthorinae</taxon>
        <taxon>Sitophilus</taxon>
    </lineage>
</organism>
<evidence type="ECO:0000256" key="2">
    <source>
        <dbReference type="SAM" id="MobiDB-lite"/>
    </source>
</evidence>
<dbReference type="PANTHER" id="PTHR14972">
    <property type="entry name" value="AGAP011572-PA"/>
    <property type="match status" value="1"/>
</dbReference>
<feature type="compositionally biased region" description="Polar residues" evidence="2">
    <location>
        <begin position="380"/>
        <end position="391"/>
    </location>
</feature>
<evidence type="ECO:0000313" key="4">
    <source>
        <dbReference type="RefSeq" id="XP_030755467.1"/>
    </source>
</evidence>
<dbReference type="AlphaFoldDB" id="A0A6J2XVA5"/>
<dbReference type="PANTHER" id="PTHR14972:SF8">
    <property type="entry name" value="GLUCOCORTICOID-INDUCED TRANSCRIPT 1 PROTEIN-LIKE ISOFORM X1"/>
    <property type="match status" value="1"/>
</dbReference>
<evidence type="ECO:0000256" key="1">
    <source>
        <dbReference type="ARBA" id="ARBA00022553"/>
    </source>
</evidence>
<dbReference type="OrthoDB" id="10037581at2759"/>
<dbReference type="Pfam" id="PF15388">
    <property type="entry name" value="FAM117"/>
    <property type="match status" value="2"/>
</dbReference>
<dbReference type="InParanoid" id="A0A6J2XVA5"/>
<dbReference type="RefSeq" id="XP_030755467.1">
    <property type="nucleotide sequence ID" value="XM_030899607.1"/>
</dbReference>
<feature type="region of interest" description="Disordered" evidence="2">
    <location>
        <begin position="285"/>
        <end position="314"/>
    </location>
</feature>
<dbReference type="InterPro" id="IPR026642">
    <property type="entry name" value="Glcci1/FAM117"/>
</dbReference>
<name>A0A6J2XVA5_SITOR</name>
<feature type="compositionally biased region" description="Low complexity" evidence="2">
    <location>
        <begin position="294"/>
        <end position="304"/>
    </location>
</feature>
<dbReference type="GeneID" id="115881886"/>
<proteinExistence type="predicted"/>
<reference evidence="4" key="1">
    <citation type="submission" date="2025-08" db="UniProtKB">
        <authorList>
            <consortium name="RefSeq"/>
        </authorList>
    </citation>
    <scope>IDENTIFICATION</scope>
    <source>
        <tissue evidence="4">Gonads</tissue>
    </source>
</reference>
<dbReference type="Proteomes" id="UP000504635">
    <property type="component" value="Unplaced"/>
</dbReference>
<feature type="compositionally biased region" description="Polar residues" evidence="2">
    <location>
        <begin position="77"/>
        <end position="94"/>
    </location>
</feature>
<sequence>MIVYYIFVTKILLYLKGNMSGHQSGASTPCRVAKTPPNSCKQGPLKATIPMSGVVKQSSSVRSVSGKSPTMGPPISPSFSWRSRTSPEQVSGQRSPGSSSYKGKSKFNGRSTEVIRRTASLDTIYLKGHWPKDTFYWGHMGTLQVDKATQTDEVEHESRKIHCISESEDKLEKFGLRPKIRGNKEPGSRHVSPGDHTSDTSSQTLASCMISPTIKINPVNICVKPLPKASMRSSVEGLNQEIERIVLRTGSEGCSNDIYEPRQATPEGHRAPLAELLKYNRSRSVNTQTPQDFSHSSGESHGSSPDNETCKLGTSPHINKFLAREPPDGCEKVRLKSLDDRTNVLLEHAPPPSTFKLKPSLGSAFKILQPKLSPNEEQIELTNPQDKSSNK</sequence>
<feature type="region of interest" description="Disordered" evidence="2">
    <location>
        <begin position="372"/>
        <end position="391"/>
    </location>
</feature>
<feature type="compositionally biased region" description="Basic and acidic residues" evidence="2">
    <location>
        <begin position="182"/>
        <end position="198"/>
    </location>
</feature>
<feature type="region of interest" description="Disordered" evidence="2">
    <location>
        <begin position="52"/>
        <end position="109"/>
    </location>
</feature>
<feature type="compositionally biased region" description="Low complexity" evidence="2">
    <location>
        <begin position="95"/>
        <end position="109"/>
    </location>
</feature>
<feature type="region of interest" description="Disordered" evidence="2">
    <location>
        <begin position="177"/>
        <end position="203"/>
    </location>
</feature>
<gene>
    <name evidence="4" type="primary">LOC115881886</name>
</gene>
<protein>
    <submittedName>
        <fullName evidence="4">Protein FAM117B-like</fullName>
    </submittedName>
</protein>
<evidence type="ECO:0000313" key="3">
    <source>
        <dbReference type="Proteomes" id="UP000504635"/>
    </source>
</evidence>
<dbReference type="KEGG" id="soy:115881886"/>
<keyword evidence="3" id="KW-1185">Reference proteome</keyword>
<accession>A0A6J2XVA5</accession>
<feature type="compositionally biased region" description="Low complexity" evidence="2">
    <location>
        <begin position="52"/>
        <end position="68"/>
    </location>
</feature>